<dbReference type="InterPro" id="IPR012334">
    <property type="entry name" value="Pectin_lyas_fold"/>
</dbReference>
<dbReference type="EMBL" id="JAEDAO010000001">
    <property type="protein sequence ID" value="MBK0391678.1"/>
    <property type="molecule type" value="Genomic_DNA"/>
</dbReference>
<accession>A0A934PYF4</accession>
<dbReference type="Proteomes" id="UP000617041">
    <property type="component" value="Unassembled WGS sequence"/>
</dbReference>
<dbReference type="Pfam" id="PF13229">
    <property type="entry name" value="Beta_helix"/>
    <property type="match status" value="1"/>
</dbReference>
<name>A0A934PYF4_9BURK</name>
<dbReference type="InterPro" id="IPR011050">
    <property type="entry name" value="Pectin_lyase_fold/virulence"/>
</dbReference>
<dbReference type="InterPro" id="IPR039448">
    <property type="entry name" value="Beta_helix"/>
</dbReference>
<sequence length="365" mass="38573">MATIAVGGQASDGPEAPWPVAQAVRLVEEGAACDGVTDDGPALARALARAKELRVPVLVPERRCAYADVIRVDGTTLAGSGPASVLHALDWRRSAIFMSGHAPRVSNLRLAGAAAPSRQSAWEMTRITLFGANDFVIDHVTIEGAAAAGIQTARGTRRGRITGNVVRNTLSDGIHLTAGASEILVEDNLVEFSGDDGIAVVSYRADPVPVSHITARGNVVRHNRWGRNMSVVGGEHVLYEDNLLQDNEAGRACLYIAQEGGDLPTRAARDVQARRNTLDNCGGLLSGHGAIMVFSDGQEPNRAITLRDNDVRGPRLAGIRVRGPAVDLVLEANRVSGGWRAVDVRDPAVRVVPYAGGPVGRSPRP</sequence>
<organism evidence="2 3">
    <name type="scientific">Ramlibacter algicola</name>
    <dbReference type="NCBI Taxonomy" id="2795217"/>
    <lineage>
        <taxon>Bacteria</taxon>
        <taxon>Pseudomonadati</taxon>
        <taxon>Pseudomonadota</taxon>
        <taxon>Betaproteobacteria</taxon>
        <taxon>Burkholderiales</taxon>
        <taxon>Comamonadaceae</taxon>
        <taxon>Ramlibacter</taxon>
    </lineage>
</organism>
<gene>
    <name evidence="2" type="ORF">I8E28_03665</name>
</gene>
<keyword evidence="3" id="KW-1185">Reference proteome</keyword>
<comment type="caution">
    <text evidence="2">The sequence shown here is derived from an EMBL/GenBank/DDBJ whole genome shotgun (WGS) entry which is preliminary data.</text>
</comment>
<evidence type="ECO:0000313" key="2">
    <source>
        <dbReference type="EMBL" id="MBK0391678.1"/>
    </source>
</evidence>
<dbReference type="SMART" id="SM00710">
    <property type="entry name" value="PbH1"/>
    <property type="match status" value="8"/>
</dbReference>
<dbReference type="RefSeq" id="WP_200786480.1">
    <property type="nucleotide sequence ID" value="NZ_JAEDAO010000001.1"/>
</dbReference>
<dbReference type="SUPFAM" id="SSF51126">
    <property type="entry name" value="Pectin lyase-like"/>
    <property type="match status" value="1"/>
</dbReference>
<protein>
    <submittedName>
        <fullName evidence="2">Right-handed parallel beta-helix repeat-containing protein</fullName>
    </submittedName>
</protein>
<dbReference type="AlphaFoldDB" id="A0A934PYF4"/>
<feature type="domain" description="Right handed beta helix" evidence="1">
    <location>
        <begin position="114"/>
        <end position="218"/>
    </location>
</feature>
<evidence type="ECO:0000259" key="1">
    <source>
        <dbReference type="Pfam" id="PF13229"/>
    </source>
</evidence>
<proteinExistence type="predicted"/>
<dbReference type="Gene3D" id="2.160.20.10">
    <property type="entry name" value="Single-stranded right-handed beta-helix, Pectin lyase-like"/>
    <property type="match status" value="1"/>
</dbReference>
<evidence type="ECO:0000313" key="3">
    <source>
        <dbReference type="Proteomes" id="UP000617041"/>
    </source>
</evidence>
<reference evidence="2" key="1">
    <citation type="submission" date="2020-12" db="EMBL/GenBank/DDBJ databases">
        <title>Ramlibacter sp. nov., isolated from a freshwater alga, Cryptomonas.</title>
        <authorList>
            <person name="Kim H.M."/>
            <person name="Jeon C.O."/>
        </authorList>
    </citation>
    <scope>NUCLEOTIDE SEQUENCE</scope>
    <source>
        <strain evidence="2">CrO1</strain>
    </source>
</reference>
<dbReference type="InterPro" id="IPR006626">
    <property type="entry name" value="PbH1"/>
</dbReference>